<dbReference type="GO" id="GO:0006526">
    <property type="term" value="P:L-arginine biosynthetic process"/>
    <property type="evidence" value="ECO:0007669"/>
    <property type="project" value="TreeGrafter"/>
</dbReference>
<organism evidence="9 10">
    <name type="scientific">Leuconostoc pseudomesenteroides</name>
    <dbReference type="NCBI Taxonomy" id="33968"/>
    <lineage>
        <taxon>Bacteria</taxon>
        <taxon>Bacillati</taxon>
        <taxon>Bacillota</taxon>
        <taxon>Bacilli</taxon>
        <taxon>Lactobacillales</taxon>
        <taxon>Lactobacillaceae</taxon>
        <taxon>Leuconostoc</taxon>
    </lineage>
</organism>
<keyword evidence="3" id="KW-0645">Protease</keyword>
<keyword evidence="7" id="KW-0224">Dipeptidase</keyword>
<evidence type="ECO:0000256" key="6">
    <source>
        <dbReference type="ARBA" id="ARBA00022833"/>
    </source>
</evidence>
<name>A0A1X0VEZ2_LEUPS</name>
<dbReference type="NCBIfam" id="TIGR01887">
    <property type="entry name" value="dipeptidaselike"/>
    <property type="match status" value="1"/>
</dbReference>
<dbReference type="InterPro" id="IPR050072">
    <property type="entry name" value="Peptidase_M20A"/>
</dbReference>
<dbReference type="AlphaFoldDB" id="A0A1X0VEZ2"/>
<dbReference type="SUPFAM" id="SSF53187">
    <property type="entry name" value="Zn-dependent exopeptidases"/>
    <property type="match status" value="1"/>
</dbReference>
<dbReference type="GO" id="GO:0008237">
    <property type="term" value="F:metallopeptidase activity"/>
    <property type="evidence" value="ECO:0007669"/>
    <property type="project" value="UniProtKB-KW"/>
</dbReference>
<dbReference type="InterPro" id="IPR036264">
    <property type="entry name" value="Bact_exopeptidase_dim_dom"/>
</dbReference>
<dbReference type="InterPro" id="IPR001261">
    <property type="entry name" value="ArgE/DapE_CS"/>
</dbReference>
<dbReference type="STRING" id="33968.BMS77_04335"/>
<dbReference type="RefSeq" id="WP_004910438.1">
    <property type="nucleotide sequence ID" value="NZ_MPLS01000006.1"/>
</dbReference>
<proteinExistence type="inferred from homology"/>
<evidence type="ECO:0000313" key="9">
    <source>
        <dbReference type="EMBL" id="ORI98305.1"/>
    </source>
</evidence>
<dbReference type="eggNOG" id="COG0624">
    <property type="taxonomic scope" value="Bacteria"/>
</dbReference>
<evidence type="ECO:0000313" key="10">
    <source>
        <dbReference type="Proteomes" id="UP000192288"/>
    </source>
</evidence>
<dbReference type="PANTHER" id="PTHR43808">
    <property type="entry name" value="ACETYLORNITHINE DEACETYLASE"/>
    <property type="match status" value="1"/>
</dbReference>
<keyword evidence="4" id="KW-0479">Metal-binding</keyword>
<dbReference type="PROSITE" id="PS00759">
    <property type="entry name" value="ARGE_DAPE_CPG2_2"/>
    <property type="match status" value="1"/>
</dbReference>
<dbReference type="GO" id="GO:0008270">
    <property type="term" value="F:zinc ion binding"/>
    <property type="evidence" value="ECO:0007669"/>
    <property type="project" value="InterPro"/>
</dbReference>
<dbReference type="NCBIfam" id="NF005591">
    <property type="entry name" value="PRK07318.1"/>
    <property type="match status" value="1"/>
</dbReference>
<dbReference type="CDD" id="cd03888">
    <property type="entry name" value="M20_PepV"/>
    <property type="match status" value="1"/>
</dbReference>
<accession>A0A1X0VEZ2</accession>
<dbReference type="Pfam" id="PF01546">
    <property type="entry name" value="Peptidase_M20"/>
    <property type="match status" value="1"/>
</dbReference>
<dbReference type="EMBL" id="MPLS01000006">
    <property type="protein sequence ID" value="ORI98305.1"/>
    <property type="molecule type" value="Genomic_DNA"/>
</dbReference>
<dbReference type="Gene3D" id="3.30.70.360">
    <property type="match status" value="2"/>
</dbReference>
<comment type="similarity">
    <text evidence="2">Belongs to the peptidase M20A family.</text>
</comment>
<dbReference type="GO" id="GO:0006508">
    <property type="term" value="P:proteolysis"/>
    <property type="evidence" value="ECO:0007669"/>
    <property type="project" value="UniProtKB-KW"/>
</dbReference>
<dbReference type="InterPro" id="IPR010964">
    <property type="entry name" value="M20A_pepV-rel"/>
</dbReference>
<evidence type="ECO:0000256" key="8">
    <source>
        <dbReference type="ARBA" id="ARBA00023049"/>
    </source>
</evidence>
<dbReference type="SUPFAM" id="SSF55031">
    <property type="entry name" value="Bacterial exopeptidase dimerisation domain"/>
    <property type="match status" value="1"/>
</dbReference>
<keyword evidence="8" id="KW-0482">Metalloprotease</keyword>
<evidence type="ECO:0000256" key="4">
    <source>
        <dbReference type="ARBA" id="ARBA00022723"/>
    </source>
</evidence>
<evidence type="ECO:0000256" key="7">
    <source>
        <dbReference type="ARBA" id="ARBA00022997"/>
    </source>
</evidence>
<comment type="cofactor">
    <cofactor evidence="1">
        <name>Zn(2+)</name>
        <dbReference type="ChEBI" id="CHEBI:29105"/>
    </cofactor>
</comment>
<evidence type="ECO:0000256" key="3">
    <source>
        <dbReference type="ARBA" id="ARBA00022670"/>
    </source>
</evidence>
<sequence>MTIDWKQETETRKEAFIEDLKSMLAVESVRDDSKATADAPLGPGPKDALVKVLSIAERDGFTTKNLDNLAGYIEIGPKDAEEYVAILAHVDVMPAGEGWETAPFEPVVTEDKIIARGASDDKGPGMAAYYAFKILSDLKVPLKRRVRLIFGTDEENDWTGMTRYFEVEPEPAFGFSPDAEYPIINGEKGNVQILIDGEATNSGSAKLVSFESGLRTNMVPGIARATVQSAQAEKIVTEFQEYLVDNPQISGSTETDGEVVNFVLNGKQVHGAMPETGENAGTYLANFLQDFDFGGTAKSFLTYLGTPAHDDTIGKKFGVNYTDQVMGPLSMNVGIQKFVDGGKAFINFNFRYPKGITPEEIEAGLASQLNGWDVKPTIGGHAQVPHYVAPSDPIVETLLRVYHEQTGLPAHDQVIGGGTYGRLMKRGVAFGALFPDSPDTMHQVNEFALLDDLYRSISIYAQAIAEITNLD</sequence>
<keyword evidence="5" id="KW-0378">Hydrolase</keyword>
<dbReference type="InterPro" id="IPR002933">
    <property type="entry name" value="Peptidase_M20"/>
</dbReference>
<dbReference type="GO" id="GO:0008777">
    <property type="term" value="F:acetylornithine deacetylase activity"/>
    <property type="evidence" value="ECO:0007669"/>
    <property type="project" value="TreeGrafter"/>
</dbReference>
<dbReference type="Gene3D" id="3.40.630.10">
    <property type="entry name" value="Zn peptidases"/>
    <property type="match status" value="1"/>
</dbReference>
<reference evidence="9 10" key="1">
    <citation type="journal article" date="2017" name="Front. Microbiol.">
        <title>Genomic Characterization of Dairy Associated Leuconostoc Species and Diversity of Leuconostocs in Undefined Mixed Mesophilic Starter Cultures.</title>
        <authorList>
            <person name="Frantzen C.A."/>
            <person name="Kot W."/>
            <person name="Pedersen T.B."/>
            <person name="Ardo Y.M."/>
            <person name="Broadbent J.R."/>
            <person name="Neve H."/>
            <person name="Hansen L.H."/>
            <person name="Dal Bello F."/>
            <person name="Ostlie H.M."/>
            <person name="Kleppen H.P."/>
            <person name="Vogensen F.K."/>
            <person name="Holo H."/>
        </authorList>
    </citation>
    <scope>NUCLEOTIDE SEQUENCE [LARGE SCALE GENOMIC DNA]</scope>
    <source>
        <strain evidence="9 10">LMGCF08</strain>
    </source>
</reference>
<dbReference type="PANTHER" id="PTHR43808:SF31">
    <property type="entry name" value="N-ACETYL-L-CITRULLINE DEACETYLASE"/>
    <property type="match status" value="1"/>
</dbReference>
<gene>
    <name evidence="9" type="ORF">BMR96_02890</name>
</gene>
<evidence type="ECO:0000256" key="1">
    <source>
        <dbReference type="ARBA" id="ARBA00001947"/>
    </source>
</evidence>
<comment type="caution">
    <text evidence="9">The sequence shown here is derived from an EMBL/GenBank/DDBJ whole genome shotgun (WGS) entry which is preliminary data.</text>
</comment>
<evidence type="ECO:0000256" key="2">
    <source>
        <dbReference type="ARBA" id="ARBA00006247"/>
    </source>
</evidence>
<dbReference type="GO" id="GO:0016805">
    <property type="term" value="F:dipeptidase activity"/>
    <property type="evidence" value="ECO:0007669"/>
    <property type="project" value="UniProtKB-KW"/>
</dbReference>
<protein>
    <submittedName>
        <fullName evidence="9">Dipeptidase PepV</fullName>
    </submittedName>
</protein>
<keyword evidence="6" id="KW-0862">Zinc</keyword>
<dbReference type="Proteomes" id="UP000192288">
    <property type="component" value="Unassembled WGS sequence"/>
</dbReference>
<evidence type="ECO:0000256" key="5">
    <source>
        <dbReference type="ARBA" id="ARBA00022801"/>
    </source>
</evidence>